<dbReference type="InterPro" id="IPR008271">
    <property type="entry name" value="Ser/Thr_kinase_AS"/>
</dbReference>
<keyword evidence="1" id="KW-0418">Kinase</keyword>
<comment type="caution">
    <text evidence="8">The sequence shown here is derived from an EMBL/GenBank/DDBJ whole genome shotgun (WGS) entry which is preliminary data.</text>
</comment>
<dbReference type="InterPro" id="IPR017441">
    <property type="entry name" value="Protein_kinase_ATP_BS"/>
</dbReference>
<evidence type="ECO:0000256" key="5">
    <source>
        <dbReference type="PROSITE-ProRule" id="PRU10141"/>
    </source>
</evidence>
<protein>
    <recommendedName>
        <fullName evidence="7">Protein kinase domain-containing protein</fullName>
    </recommendedName>
</protein>
<dbReference type="PANTHER" id="PTHR11102">
    <property type="entry name" value="SEL-1-LIKE PROTEIN"/>
    <property type="match status" value="1"/>
</dbReference>
<dbReference type="InterPro" id="IPR001245">
    <property type="entry name" value="Ser-Thr/Tyr_kinase_cat_dom"/>
</dbReference>
<dbReference type="Pfam" id="PF07714">
    <property type="entry name" value="PK_Tyr_Ser-Thr"/>
    <property type="match status" value="1"/>
</dbReference>
<dbReference type="OrthoDB" id="272077at2759"/>
<dbReference type="Proteomes" id="UP000807716">
    <property type="component" value="Unassembled WGS sequence"/>
</dbReference>
<dbReference type="Gene3D" id="1.25.40.10">
    <property type="entry name" value="Tetratricopeptide repeat domain"/>
    <property type="match status" value="2"/>
</dbReference>
<feature type="compositionally biased region" description="Basic and acidic residues" evidence="6">
    <location>
        <begin position="307"/>
        <end position="319"/>
    </location>
</feature>
<keyword evidence="2 5" id="KW-0547">Nucleotide-binding</keyword>
<evidence type="ECO:0000259" key="7">
    <source>
        <dbReference type="PROSITE" id="PS50011"/>
    </source>
</evidence>
<dbReference type="CDD" id="cd13999">
    <property type="entry name" value="STKc_MAP3K-like"/>
    <property type="match status" value="1"/>
</dbReference>
<evidence type="ECO:0000313" key="9">
    <source>
        <dbReference type="Proteomes" id="UP000807716"/>
    </source>
</evidence>
<dbReference type="InterPro" id="IPR006597">
    <property type="entry name" value="Sel1-like"/>
</dbReference>
<accession>A0A9P6PTX6</accession>
<dbReference type="InterPro" id="IPR011990">
    <property type="entry name" value="TPR-like_helical_dom_sf"/>
</dbReference>
<keyword evidence="1" id="KW-0723">Serine/threonine-protein kinase</keyword>
<evidence type="ECO:0000256" key="3">
    <source>
        <dbReference type="ARBA" id="ARBA00022840"/>
    </source>
</evidence>
<evidence type="ECO:0000313" key="8">
    <source>
        <dbReference type="EMBL" id="KAG0253991.1"/>
    </source>
</evidence>
<dbReference type="SMART" id="SM00671">
    <property type="entry name" value="SEL1"/>
    <property type="match status" value="7"/>
</dbReference>
<dbReference type="Gene3D" id="1.10.510.10">
    <property type="entry name" value="Transferase(Phosphotransferase) domain 1"/>
    <property type="match status" value="1"/>
</dbReference>
<gene>
    <name evidence="8" type="ORF">DFQ27_007093</name>
</gene>
<reference evidence="8" key="1">
    <citation type="journal article" date="2020" name="Fungal Divers.">
        <title>Resolving the Mortierellaceae phylogeny through synthesis of multi-gene phylogenetics and phylogenomics.</title>
        <authorList>
            <person name="Vandepol N."/>
            <person name="Liber J."/>
            <person name="Desiro A."/>
            <person name="Na H."/>
            <person name="Kennedy M."/>
            <person name="Barry K."/>
            <person name="Grigoriev I.V."/>
            <person name="Miller A.N."/>
            <person name="O'Donnell K."/>
            <person name="Stajich J.E."/>
            <person name="Bonito G."/>
        </authorList>
    </citation>
    <scope>NUCLEOTIDE SEQUENCE</scope>
    <source>
        <strain evidence="8">BC1065</strain>
    </source>
</reference>
<evidence type="ECO:0000256" key="4">
    <source>
        <dbReference type="ARBA" id="ARBA00038101"/>
    </source>
</evidence>
<dbReference type="PROSITE" id="PS00107">
    <property type="entry name" value="PROTEIN_KINASE_ATP"/>
    <property type="match status" value="1"/>
</dbReference>
<comment type="similarity">
    <text evidence="4">Belongs to the sel-1 family.</text>
</comment>
<sequence length="603" mass="67312">MSSPSSSSSSSSLNVCSLIGSGAYGRVYSAFWKGRKVAVKKFSVAQTDTSRTAAIQREIEILRELADRHIIQFYGTTFHEGKLVLIMDYADGGSLERAINTRRLGDWSTKTRIAQEIARGLAYIHHEGIIHRDLKSMNVLLTRYMEVKLCDFGLATVQLQTSTMSKTPKGTFRWMAPEVLDLDPTYSTKSDMYALGMVMWEMAANCTIPFKGQADILMVITFVQTGEREKLPTDTPDDYRKWVERCWAQNPLDRPEASEMVAIDDIPGIPDEAEPDGSTLSFMTIPGVTILRSLREGNSGGGGGGGSKEKDDALDRPTDDTATLRARADRDDVEAQVALASMYERGVGVEKDYQKAYEWYRRAAENGSIEAQNKTGDFFYFGRGTPKSLENAVNWKRCAARGGHPVAQRDLGRMYEYGLGVEQDHVMAVSWYRMSAEQGDMEAQSYLGTKYHDGIGVAKDYVEAVWWYRKSADLGDATIQCNLGAMLCNGQGVQQDHAEAVSWYRRSAGQGNTTAQCNLGLMLSKGLGVERDYVEAVSWYRMSAERQNAEAQFNLGWMYENGHGVPKDEKKAIGWYRKAADQGHASARRRLVALMRPYALRHE</sequence>
<dbReference type="GO" id="GO:0005524">
    <property type="term" value="F:ATP binding"/>
    <property type="evidence" value="ECO:0007669"/>
    <property type="project" value="UniProtKB-UniRule"/>
</dbReference>
<organism evidence="8 9">
    <name type="scientific">Actinomortierella ambigua</name>
    <dbReference type="NCBI Taxonomy" id="1343610"/>
    <lineage>
        <taxon>Eukaryota</taxon>
        <taxon>Fungi</taxon>
        <taxon>Fungi incertae sedis</taxon>
        <taxon>Mucoromycota</taxon>
        <taxon>Mortierellomycotina</taxon>
        <taxon>Mortierellomycetes</taxon>
        <taxon>Mortierellales</taxon>
        <taxon>Mortierellaceae</taxon>
        <taxon>Actinomortierella</taxon>
    </lineage>
</organism>
<feature type="binding site" evidence="5">
    <location>
        <position position="41"/>
    </location>
    <ligand>
        <name>ATP</name>
        <dbReference type="ChEBI" id="CHEBI:30616"/>
    </ligand>
</feature>
<dbReference type="SMART" id="SM00220">
    <property type="entry name" value="S_TKc"/>
    <property type="match status" value="1"/>
</dbReference>
<dbReference type="PROSITE" id="PS50011">
    <property type="entry name" value="PROTEIN_KINASE_DOM"/>
    <property type="match status" value="1"/>
</dbReference>
<dbReference type="SUPFAM" id="SSF81901">
    <property type="entry name" value="HCP-like"/>
    <property type="match status" value="2"/>
</dbReference>
<dbReference type="PANTHER" id="PTHR11102:SF160">
    <property type="entry name" value="ERAD-ASSOCIATED E3 UBIQUITIN-PROTEIN LIGASE COMPONENT HRD3"/>
    <property type="match status" value="1"/>
</dbReference>
<evidence type="ECO:0000256" key="1">
    <source>
        <dbReference type="ARBA" id="ARBA00022527"/>
    </source>
</evidence>
<feature type="non-terminal residue" evidence="8">
    <location>
        <position position="1"/>
    </location>
</feature>
<keyword evidence="9" id="KW-1185">Reference proteome</keyword>
<dbReference type="SUPFAM" id="SSF56112">
    <property type="entry name" value="Protein kinase-like (PK-like)"/>
    <property type="match status" value="1"/>
</dbReference>
<evidence type="ECO:0000256" key="2">
    <source>
        <dbReference type="ARBA" id="ARBA00022741"/>
    </source>
</evidence>
<dbReference type="InterPro" id="IPR050767">
    <property type="entry name" value="Sel1_AlgK"/>
</dbReference>
<proteinExistence type="inferred from homology"/>
<keyword evidence="1" id="KW-0808">Transferase</keyword>
<dbReference type="EMBL" id="JAAAJB010000545">
    <property type="protein sequence ID" value="KAG0253991.1"/>
    <property type="molecule type" value="Genomic_DNA"/>
</dbReference>
<feature type="region of interest" description="Disordered" evidence="6">
    <location>
        <begin position="293"/>
        <end position="329"/>
    </location>
</feature>
<dbReference type="Pfam" id="PF08238">
    <property type="entry name" value="Sel1"/>
    <property type="match status" value="7"/>
</dbReference>
<dbReference type="GO" id="GO:0004674">
    <property type="term" value="F:protein serine/threonine kinase activity"/>
    <property type="evidence" value="ECO:0007669"/>
    <property type="project" value="UniProtKB-KW"/>
</dbReference>
<name>A0A9P6PTX6_9FUNG</name>
<dbReference type="InterPro" id="IPR000719">
    <property type="entry name" value="Prot_kinase_dom"/>
</dbReference>
<keyword evidence="3 5" id="KW-0067">ATP-binding</keyword>
<dbReference type="PRINTS" id="PR00109">
    <property type="entry name" value="TYRKINASE"/>
</dbReference>
<dbReference type="AlphaFoldDB" id="A0A9P6PTX6"/>
<feature type="domain" description="Protein kinase" evidence="7">
    <location>
        <begin position="13"/>
        <end position="269"/>
    </location>
</feature>
<dbReference type="InterPro" id="IPR011009">
    <property type="entry name" value="Kinase-like_dom_sf"/>
</dbReference>
<evidence type="ECO:0000256" key="6">
    <source>
        <dbReference type="SAM" id="MobiDB-lite"/>
    </source>
</evidence>
<dbReference type="PROSITE" id="PS00108">
    <property type="entry name" value="PROTEIN_KINASE_ST"/>
    <property type="match status" value="1"/>
</dbReference>